<dbReference type="PROSITE" id="PS51103">
    <property type="entry name" value="PTS_EIIC_TYPE_1"/>
    <property type="match status" value="1"/>
</dbReference>
<gene>
    <name evidence="21" type="ORF">FD01_GL000406</name>
</gene>
<reference evidence="21 22" key="1">
    <citation type="journal article" date="2015" name="Genome Announc.">
        <title>Expanding the biotechnology potential of lactobacilli through comparative genomics of 213 strains and associated genera.</title>
        <authorList>
            <person name="Sun Z."/>
            <person name="Harris H.M."/>
            <person name="McCann A."/>
            <person name="Guo C."/>
            <person name="Argimon S."/>
            <person name="Zhang W."/>
            <person name="Yang X."/>
            <person name="Jeffery I.B."/>
            <person name="Cooney J.C."/>
            <person name="Kagawa T.F."/>
            <person name="Liu W."/>
            <person name="Song Y."/>
            <person name="Salvetti E."/>
            <person name="Wrobel A."/>
            <person name="Rasinkangas P."/>
            <person name="Parkhill J."/>
            <person name="Rea M.C."/>
            <person name="O'Sullivan O."/>
            <person name="Ritari J."/>
            <person name="Douillard F.P."/>
            <person name="Paul Ross R."/>
            <person name="Yang R."/>
            <person name="Briner A.E."/>
            <person name="Felis G.E."/>
            <person name="de Vos W.M."/>
            <person name="Barrangou R."/>
            <person name="Klaenhammer T.R."/>
            <person name="Caufield P.W."/>
            <person name="Cui Y."/>
            <person name="Zhang H."/>
            <person name="O'Toole P.W."/>
        </authorList>
    </citation>
    <scope>NUCLEOTIDE SEQUENCE [LARGE SCALE GENOMIC DNA]</scope>
    <source>
        <strain evidence="21 22">DSM 13343</strain>
    </source>
</reference>
<evidence type="ECO:0000256" key="13">
    <source>
        <dbReference type="ARBA" id="ARBA00048931"/>
    </source>
</evidence>
<feature type="transmembrane region" description="Helical" evidence="17">
    <location>
        <begin position="203"/>
        <end position="226"/>
    </location>
</feature>
<dbReference type="Pfam" id="PF00367">
    <property type="entry name" value="PTS_EIIB"/>
    <property type="match status" value="1"/>
</dbReference>
<dbReference type="GO" id="GO:0009401">
    <property type="term" value="P:phosphoenolpyruvate-dependent sugar phosphotransferase system"/>
    <property type="evidence" value="ECO:0007669"/>
    <property type="project" value="UniProtKB-KW"/>
</dbReference>
<comment type="caution">
    <text evidence="21">The sequence shown here is derived from an EMBL/GenBank/DDBJ whole genome shotgun (WGS) entry which is preliminary data.</text>
</comment>
<evidence type="ECO:0000256" key="17">
    <source>
        <dbReference type="SAM" id="Phobius"/>
    </source>
</evidence>
<keyword evidence="22" id="KW-1185">Reference proteome</keyword>
<evidence type="ECO:0000256" key="12">
    <source>
        <dbReference type="ARBA" id="ARBA00045139"/>
    </source>
</evidence>
<feature type="transmembrane region" description="Helical" evidence="17">
    <location>
        <begin position="427"/>
        <end position="450"/>
    </location>
</feature>
<dbReference type="GO" id="GO:0008982">
    <property type="term" value="F:protein-N(PI)-phosphohistidine-sugar phosphotransferase activity"/>
    <property type="evidence" value="ECO:0007669"/>
    <property type="project" value="InterPro"/>
</dbReference>
<dbReference type="PROSITE" id="PS01035">
    <property type="entry name" value="PTS_EIIB_TYPE_1_CYS"/>
    <property type="match status" value="1"/>
</dbReference>
<feature type="transmembrane region" description="Helical" evidence="17">
    <location>
        <begin position="115"/>
        <end position="139"/>
    </location>
</feature>
<dbReference type="Proteomes" id="UP000051790">
    <property type="component" value="Unassembled WGS sequence"/>
</dbReference>
<dbReference type="GO" id="GO:0015771">
    <property type="term" value="P:trehalose transport"/>
    <property type="evidence" value="ECO:0007669"/>
    <property type="project" value="TreeGrafter"/>
</dbReference>
<dbReference type="InterPro" id="IPR036878">
    <property type="entry name" value="Glu_permease_IIB"/>
</dbReference>
<dbReference type="NCBIfam" id="TIGR00830">
    <property type="entry name" value="PTBA"/>
    <property type="match status" value="1"/>
</dbReference>
<keyword evidence="7 17" id="KW-0812">Transmembrane</keyword>
<dbReference type="InterPro" id="IPR013013">
    <property type="entry name" value="PTS_EIIC_1"/>
</dbReference>
<dbReference type="FunFam" id="3.30.1360.60:FF:000001">
    <property type="entry name" value="PTS system glucose-specific IIBC component PtsG"/>
    <property type="match status" value="1"/>
</dbReference>
<dbReference type="Gene3D" id="3.30.1360.60">
    <property type="entry name" value="Glucose permease domain IIB"/>
    <property type="match status" value="1"/>
</dbReference>
<keyword evidence="10 17" id="KW-0472">Membrane</keyword>
<feature type="domain" description="PTS EIIA type-1" evidence="18">
    <location>
        <begin position="500"/>
        <end position="604"/>
    </location>
</feature>
<dbReference type="InterPro" id="IPR050558">
    <property type="entry name" value="PTS_Sugar-Specific_Components"/>
</dbReference>
<feature type="transmembrane region" description="Helical" evidence="17">
    <location>
        <begin position="382"/>
        <end position="415"/>
    </location>
</feature>
<sequence length="629" mass="67238">MSTKDSAKQIYAAVGGESNINYLTHCVTRLRFRLKDEKIVDDAKVKQIPGVMGINHQNGQYQVIIGNAVSDYYAEVIKLGKFPTDDSATDAAPVQKSGNLFDQFANFISACMSPLIPALIGGGMIKVVLILLTTLGWMSTKGQNYTLLSAFGDAPFYFLPIVLAITASKYHKVNTILGVTIAGIMIHPNFTALVTAAKPVHLMGLPVTLATYSSSVIPILLVIWAMKYIEQFIDKICPANLKSILKPTVEIFVMGVLALVVIGPIGTYCGDGLSWLVLFIQKYASWVAVALMAAFMPLIVMTGMHWAFAPIFLAASVATPDSLILPAMLAANVAQGAACLAVALKTKNKTTRQVASAASISAFLAGVTEPALYGVTLKYRKPLYAVMISSGLCGLFMGIVHLKAFAFAVPAFLALPQFANNAIPSNIINAIIVAVASTVLTFILTLVFGWDDDAPEVATATADDAKVTATMENVDAGAKNTKKVFAPVKGELINIESVNDPTFSEKMMGDGAAILPEDTHFYAPFSGTVETVFPTKHAIGLKSDDGVELLIHVGLDTVELKGEHYTTHVNQGDKVKQGDLLLEADLDAIKQAGYDTTTVLVVTNTKDFVDVVQNEATTVDNNTVALYVL</sequence>
<dbReference type="SUPFAM" id="SSF55604">
    <property type="entry name" value="Glucose permease domain IIB"/>
    <property type="match status" value="1"/>
</dbReference>
<name>A0A0R1QYM1_9LACO</name>
<accession>A0A0R1QYM1</accession>
<evidence type="ECO:0000256" key="2">
    <source>
        <dbReference type="ARBA" id="ARBA00022448"/>
    </source>
</evidence>
<dbReference type="GO" id="GO:0016301">
    <property type="term" value="F:kinase activity"/>
    <property type="evidence" value="ECO:0007669"/>
    <property type="project" value="UniProtKB-KW"/>
</dbReference>
<dbReference type="InterPro" id="IPR018113">
    <property type="entry name" value="PTrfase_EIIB_Cys"/>
</dbReference>
<dbReference type="PATRIC" id="fig|1423769.4.peg.434"/>
<dbReference type="Pfam" id="PF00358">
    <property type="entry name" value="PTS_EIIA_1"/>
    <property type="match status" value="1"/>
</dbReference>
<keyword evidence="6" id="KW-0598">Phosphotransferase system</keyword>
<keyword evidence="9 17" id="KW-1133">Transmembrane helix</keyword>
<keyword evidence="8" id="KW-0418">Kinase</keyword>
<dbReference type="EC" id="2.7.1.211" evidence="11"/>
<dbReference type="SUPFAM" id="SSF51261">
    <property type="entry name" value="Duplicated hybrid motif"/>
    <property type="match status" value="1"/>
</dbReference>
<feature type="active site" description="Phosphocysteine intermediate; for EIIB activity" evidence="16">
    <location>
        <position position="26"/>
    </location>
</feature>
<feature type="transmembrane region" description="Helical" evidence="17">
    <location>
        <begin position="247"/>
        <end position="266"/>
    </location>
</feature>
<organism evidence="21 22">
    <name type="scientific">Lacticaseibacillus manihotivorans DSM 13343 = JCM 12514</name>
    <dbReference type="NCBI Taxonomy" id="1423769"/>
    <lineage>
        <taxon>Bacteria</taxon>
        <taxon>Bacillati</taxon>
        <taxon>Bacillota</taxon>
        <taxon>Bacilli</taxon>
        <taxon>Lactobacillales</taxon>
        <taxon>Lactobacillaceae</taxon>
        <taxon>Lacticaseibacillus</taxon>
    </lineage>
</organism>
<evidence type="ECO:0000256" key="11">
    <source>
        <dbReference type="ARBA" id="ARBA00044053"/>
    </source>
</evidence>
<dbReference type="GO" id="GO:0005886">
    <property type="term" value="C:plasma membrane"/>
    <property type="evidence" value="ECO:0007669"/>
    <property type="project" value="UniProtKB-SubCell"/>
</dbReference>
<comment type="catalytic activity">
    <reaction evidence="13">
        <text>N(pros)-phospho-L-histidyl-[protein](out) + sucrose = sucrose 6(G)-phosphate(in) + L-histidyl-[protein]</text>
        <dbReference type="Rhea" id="RHEA:49236"/>
        <dbReference type="Rhea" id="RHEA-COMP:9745"/>
        <dbReference type="Rhea" id="RHEA-COMP:9746"/>
        <dbReference type="ChEBI" id="CHEBI:17992"/>
        <dbReference type="ChEBI" id="CHEBI:29979"/>
        <dbReference type="ChEBI" id="CHEBI:64837"/>
        <dbReference type="ChEBI" id="CHEBI:91002"/>
        <dbReference type="EC" id="2.7.1.211"/>
    </reaction>
</comment>
<keyword evidence="4" id="KW-0762">Sugar transport</keyword>
<dbReference type="RefSeq" id="WP_056963087.1">
    <property type="nucleotide sequence ID" value="NZ_AZEU01000103.1"/>
</dbReference>
<dbReference type="CDD" id="cd00212">
    <property type="entry name" value="PTS_IIB_glc"/>
    <property type="match status" value="1"/>
</dbReference>
<proteinExistence type="predicted"/>
<feature type="transmembrane region" description="Helical" evidence="17">
    <location>
        <begin position="145"/>
        <end position="165"/>
    </location>
</feature>
<feature type="transmembrane region" description="Helical" evidence="17">
    <location>
        <begin position="356"/>
        <end position="376"/>
    </location>
</feature>
<evidence type="ECO:0000256" key="3">
    <source>
        <dbReference type="ARBA" id="ARBA00022475"/>
    </source>
</evidence>
<dbReference type="PANTHER" id="PTHR30175">
    <property type="entry name" value="PHOSPHOTRANSFERASE SYSTEM TRANSPORT PROTEIN"/>
    <property type="match status" value="1"/>
</dbReference>
<evidence type="ECO:0000256" key="4">
    <source>
        <dbReference type="ARBA" id="ARBA00022597"/>
    </source>
</evidence>
<feature type="domain" description="PTS EIIC type-1" evidence="20">
    <location>
        <begin position="106"/>
        <end position="464"/>
    </location>
</feature>
<evidence type="ECO:0000256" key="9">
    <source>
        <dbReference type="ARBA" id="ARBA00022989"/>
    </source>
</evidence>
<evidence type="ECO:0000256" key="1">
    <source>
        <dbReference type="ARBA" id="ARBA00004651"/>
    </source>
</evidence>
<dbReference type="PANTHER" id="PTHR30175:SF1">
    <property type="entry name" value="PTS SYSTEM ARBUTIN-, CELLOBIOSE-, AND SALICIN-SPECIFIC EIIBC COMPONENT-RELATED"/>
    <property type="match status" value="1"/>
</dbReference>
<dbReference type="OrthoDB" id="9769191at2"/>
<dbReference type="EMBL" id="AZEU01000103">
    <property type="protein sequence ID" value="KRL47138.1"/>
    <property type="molecule type" value="Genomic_DNA"/>
</dbReference>
<dbReference type="InterPro" id="IPR001996">
    <property type="entry name" value="PTS_IIB_1"/>
</dbReference>
<evidence type="ECO:0000256" key="8">
    <source>
        <dbReference type="ARBA" id="ARBA00022777"/>
    </source>
</evidence>
<dbReference type="InterPro" id="IPR011055">
    <property type="entry name" value="Dup_hybrid_motif"/>
</dbReference>
<evidence type="ECO:0000313" key="22">
    <source>
        <dbReference type="Proteomes" id="UP000051790"/>
    </source>
</evidence>
<dbReference type="PROSITE" id="PS51098">
    <property type="entry name" value="PTS_EIIB_TYPE_1"/>
    <property type="match status" value="1"/>
</dbReference>
<feature type="transmembrane region" description="Helical" evidence="17">
    <location>
        <begin position="298"/>
        <end position="317"/>
    </location>
</feature>
<evidence type="ECO:0000256" key="14">
    <source>
        <dbReference type="ARBA" id="ARBA00074554"/>
    </source>
</evidence>
<evidence type="ECO:0000256" key="5">
    <source>
        <dbReference type="ARBA" id="ARBA00022679"/>
    </source>
</evidence>
<dbReference type="PROSITE" id="PS51093">
    <property type="entry name" value="PTS_EIIA_TYPE_1"/>
    <property type="match status" value="1"/>
</dbReference>
<dbReference type="InterPro" id="IPR001127">
    <property type="entry name" value="PTS_EIIA_1_perm"/>
</dbReference>
<protein>
    <recommendedName>
        <fullName evidence="14">PTS system sucrose-specific EIIBCA component</fullName>
        <ecNumber evidence="11">2.7.1.211</ecNumber>
    </recommendedName>
    <alternativeName>
        <fullName evidence="15">EIIBCA-Scr</fullName>
    </alternativeName>
</protein>
<dbReference type="NCBIfam" id="TIGR01995">
    <property type="entry name" value="PTS-II-ABC-beta"/>
    <property type="match status" value="1"/>
</dbReference>
<keyword evidence="3" id="KW-1003">Cell membrane</keyword>
<dbReference type="GO" id="GO:0090589">
    <property type="term" value="F:protein-phosphocysteine-trehalose phosphotransferase system transporter activity"/>
    <property type="evidence" value="ECO:0007669"/>
    <property type="project" value="TreeGrafter"/>
</dbReference>
<evidence type="ECO:0000313" key="21">
    <source>
        <dbReference type="EMBL" id="KRL47138.1"/>
    </source>
</evidence>
<dbReference type="InterPro" id="IPR011297">
    <property type="entry name" value="PTS_IIABC_b_glu"/>
</dbReference>
<evidence type="ECO:0000256" key="7">
    <source>
        <dbReference type="ARBA" id="ARBA00022692"/>
    </source>
</evidence>
<evidence type="ECO:0000256" key="6">
    <source>
        <dbReference type="ARBA" id="ARBA00022683"/>
    </source>
</evidence>
<evidence type="ECO:0000259" key="20">
    <source>
        <dbReference type="PROSITE" id="PS51103"/>
    </source>
</evidence>
<evidence type="ECO:0000256" key="16">
    <source>
        <dbReference type="PROSITE-ProRule" id="PRU00421"/>
    </source>
</evidence>
<dbReference type="FunFam" id="2.70.70.10:FF:000001">
    <property type="entry name" value="PTS system glucose-specific IIA component"/>
    <property type="match status" value="1"/>
</dbReference>
<keyword evidence="2" id="KW-0813">Transport</keyword>
<keyword evidence="5 21" id="KW-0808">Transferase</keyword>
<dbReference type="AlphaFoldDB" id="A0A0R1QYM1"/>
<evidence type="ECO:0000259" key="18">
    <source>
        <dbReference type="PROSITE" id="PS51093"/>
    </source>
</evidence>
<evidence type="ECO:0000256" key="15">
    <source>
        <dbReference type="ARBA" id="ARBA00081008"/>
    </source>
</evidence>
<dbReference type="Pfam" id="PF02378">
    <property type="entry name" value="PTS_EIIC"/>
    <property type="match status" value="1"/>
</dbReference>
<feature type="transmembrane region" description="Helical" evidence="17">
    <location>
        <begin position="177"/>
        <end position="197"/>
    </location>
</feature>
<dbReference type="InterPro" id="IPR003352">
    <property type="entry name" value="PTS_EIIC"/>
</dbReference>
<dbReference type="Gene3D" id="2.70.70.10">
    <property type="entry name" value="Glucose Permease (Domain IIA)"/>
    <property type="match status" value="1"/>
</dbReference>
<comment type="subcellular location">
    <subcellularLocation>
        <location evidence="1">Cell membrane</location>
        <topology evidence="1">Multi-pass membrane protein</topology>
    </subcellularLocation>
</comment>
<feature type="domain" description="PTS EIIB type-1" evidence="19">
    <location>
        <begin position="4"/>
        <end position="86"/>
    </location>
</feature>
<dbReference type="PROSITE" id="PS00371">
    <property type="entry name" value="PTS_EIIA_TYPE_1_HIS"/>
    <property type="match status" value="1"/>
</dbReference>
<evidence type="ECO:0000256" key="10">
    <source>
        <dbReference type="ARBA" id="ARBA00023136"/>
    </source>
</evidence>
<evidence type="ECO:0000259" key="19">
    <source>
        <dbReference type="PROSITE" id="PS51098"/>
    </source>
</evidence>
<feature type="transmembrane region" description="Helical" evidence="17">
    <location>
        <begin position="323"/>
        <end position="344"/>
    </location>
</feature>
<comment type="function">
    <text evidence="12">The phosphoenolpyruvate-dependent sugar phosphotransferase system (sugar PTS), a major carbohydrate active transport system, catalyzes the phosphorylation of incoming sugar substrates concomitantly with their translocation across the cell membrane. This system is involved in sucrose transport.</text>
</comment>